<evidence type="ECO:0000313" key="1">
    <source>
        <dbReference type="EMBL" id="JAD71350.1"/>
    </source>
</evidence>
<reference evidence="1" key="2">
    <citation type="journal article" date="2015" name="Data Brief">
        <title>Shoot transcriptome of the giant reed, Arundo donax.</title>
        <authorList>
            <person name="Barrero R.A."/>
            <person name="Guerrero F.D."/>
            <person name="Moolhuijzen P."/>
            <person name="Goolsby J.A."/>
            <person name="Tidwell J."/>
            <person name="Bellgard S.E."/>
            <person name="Bellgard M.I."/>
        </authorList>
    </citation>
    <scope>NUCLEOTIDE SEQUENCE</scope>
    <source>
        <tissue evidence="1">Shoot tissue taken approximately 20 cm above the soil surface</tissue>
    </source>
</reference>
<proteinExistence type="predicted"/>
<accession>A0A0A9CD77</accession>
<name>A0A0A9CD77_ARUDO</name>
<protein>
    <submittedName>
        <fullName evidence="1">Uncharacterized protein</fullName>
    </submittedName>
</protein>
<dbReference type="EMBL" id="GBRH01226545">
    <property type="protein sequence ID" value="JAD71350.1"/>
    <property type="molecule type" value="Transcribed_RNA"/>
</dbReference>
<sequence>MLSVEMEVPFYETSHQLPNHCSWTGLFS</sequence>
<dbReference type="AlphaFoldDB" id="A0A0A9CD77"/>
<reference evidence="1" key="1">
    <citation type="submission" date="2014-09" db="EMBL/GenBank/DDBJ databases">
        <authorList>
            <person name="Magalhaes I.L.F."/>
            <person name="Oliveira U."/>
            <person name="Santos F.R."/>
            <person name="Vidigal T.H.D.A."/>
            <person name="Brescovit A.D."/>
            <person name="Santos A.J."/>
        </authorList>
    </citation>
    <scope>NUCLEOTIDE SEQUENCE</scope>
    <source>
        <tissue evidence="1">Shoot tissue taken approximately 20 cm above the soil surface</tissue>
    </source>
</reference>
<organism evidence="1">
    <name type="scientific">Arundo donax</name>
    <name type="common">Giant reed</name>
    <name type="synonym">Donax arundinaceus</name>
    <dbReference type="NCBI Taxonomy" id="35708"/>
    <lineage>
        <taxon>Eukaryota</taxon>
        <taxon>Viridiplantae</taxon>
        <taxon>Streptophyta</taxon>
        <taxon>Embryophyta</taxon>
        <taxon>Tracheophyta</taxon>
        <taxon>Spermatophyta</taxon>
        <taxon>Magnoliopsida</taxon>
        <taxon>Liliopsida</taxon>
        <taxon>Poales</taxon>
        <taxon>Poaceae</taxon>
        <taxon>PACMAD clade</taxon>
        <taxon>Arundinoideae</taxon>
        <taxon>Arundineae</taxon>
        <taxon>Arundo</taxon>
    </lineage>
</organism>